<feature type="signal peptide" evidence="1">
    <location>
        <begin position="1"/>
        <end position="23"/>
    </location>
</feature>
<dbReference type="GeneTree" id="ENSGT00940000155677"/>
<feature type="chain" id="PRO_5017202811" evidence="1">
    <location>
        <begin position="24"/>
        <end position="141"/>
    </location>
</feature>
<reference evidence="2 3" key="1">
    <citation type="journal article" date="2011" name="Genome Biol. Evol.">
        <title>Integration of the genetic map and genome assembly of fugu facilitates insights into distinct features of genome evolution in teleosts and mammals.</title>
        <authorList>
            <person name="Kai W."/>
            <person name="Kikuchi K."/>
            <person name="Tohari S."/>
            <person name="Chew A.K."/>
            <person name="Tay A."/>
            <person name="Fujiwara A."/>
            <person name="Hosoya S."/>
            <person name="Suetake H."/>
            <person name="Naruse K."/>
            <person name="Brenner S."/>
            <person name="Suzuki Y."/>
            <person name="Venkatesh B."/>
        </authorList>
    </citation>
    <scope>NUCLEOTIDE SEQUENCE [LARGE SCALE GENOMIC DNA]</scope>
</reference>
<gene>
    <name evidence="2" type="primary">gria4a</name>
</gene>
<dbReference type="Gene3D" id="3.40.50.2300">
    <property type="match status" value="1"/>
</dbReference>
<reference evidence="2" key="3">
    <citation type="submission" date="2025-09" db="UniProtKB">
        <authorList>
            <consortium name="Ensembl"/>
        </authorList>
    </citation>
    <scope>IDENTIFICATION</scope>
</reference>
<accession>A0A3B5K5I3</accession>
<dbReference type="Proteomes" id="UP000005226">
    <property type="component" value="Chromosome 11"/>
</dbReference>
<organism evidence="2 3">
    <name type="scientific">Takifugu rubripes</name>
    <name type="common">Japanese pufferfish</name>
    <name type="synonym">Fugu rubripes</name>
    <dbReference type="NCBI Taxonomy" id="31033"/>
    <lineage>
        <taxon>Eukaryota</taxon>
        <taxon>Metazoa</taxon>
        <taxon>Chordata</taxon>
        <taxon>Craniata</taxon>
        <taxon>Vertebrata</taxon>
        <taxon>Euteleostomi</taxon>
        <taxon>Actinopterygii</taxon>
        <taxon>Neopterygii</taxon>
        <taxon>Teleostei</taxon>
        <taxon>Neoteleostei</taxon>
        <taxon>Acanthomorphata</taxon>
        <taxon>Eupercaria</taxon>
        <taxon>Tetraodontiformes</taxon>
        <taxon>Tetradontoidea</taxon>
        <taxon>Tetraodontidae</taxon>
        <taxon>Takifugu</taxon>
    </lineage>
</organism>
<dbReference type="AlphaFoldDB" id="A0A3B5K5I3"/>
<dbReference type="Ensembl" id="ENSTRUT00000049527.2">
    <property type="protein sequence ID" value="ENSTRUP00000050804.1"/>
    <property type="gene ID" value="ENSTRUG00000008169.3"/>
</dbReference>
<evidence type="ECO:0000313" key="2">
    <source>
        <dbReference type="Ensembl" id="ENSTRUP00000050804.1"/>
    </source>
</evidence>
<dbReference type="STRING" id="31033.ENSTRUP00000084846"/>
<sequence>MRIIIFSWHFLGVYSVLWELATGAFPSSVQIGGLFIRNTDQEYTAFRLAIFLHNTSPNATEAPFNLIPHVDNIETANSFAVTNACKYMYLHVCKTEAPLLCDLHSSLPRMWINLDLSSNHTWINLAFCYLCHAERAHIKDV</sequence>
<keyword evidence="1" id="KW-0732">Signal</keyword>
<evidence type="ECO:0000256" key="1">
    <source>
        <dbReference type="SAM" id="SignalP"/>
    </source>
</evidence>
<proteinExistence type="predicted"/>
<keyword evidence="3" id="KW-1185">Reference proteome</keyword>
<reference evidence="2" key="2">
    <citation type="submission" date="2025-08" db="UniProtKB">
        <authorList>
            <consortium name="Ensembl"/>
        </authorList>
    </citation>
    <scope>IDENTIFICATION</scope>
</reference>
<name>A0A3B5K5I3_TAKRU</name>
<evidence type="ECO:0000313" key="3">
    <source>
        <dbReference type="Proteomes" id="UP000005226"/>
    </source>
</evidence>
<protein>
    <submittedName>
        <fullName evidence="2">Glutamate receptor, ionotropic, AMPA 4a</fullName>
    </submittedName>
</protein>